<evidence type="ECO:0000313" key="6">
    <source>
        <dbReference type="Proteomes" id="UP000219494"/>
    </source>
</evidence>
<comment type="similarity">
    <text evidence="1">Belongs to the glycosyltransferase 2 family.</text>
</comment>
<dbReference type="PANTHER" id="PTHR43685:SF5">
    <property type="entry name" value="GLYCOSYLTRANSFERASE EPSE-RELATED"/>
    <property type="match status" value="1"/>
</dbReference>
<keyword evidence="2" id="KW-0328">Glycosyltransferase</keyword>
<dbReference type="InterPro" id="IPR050834">
    <property type="entry name" value="Glycosyltransf_2"/>
</dbReference>
<evidence type="ECO:0000256" key="2">
    <source>
        <dbReference type="ARBA" id="ARBA00022676"/>
    </source>
</evidence>
<gene>
    <name evidence="5" type="ORF">SAMN06297144_1667</name>
</gene>
<dbReference type="RefSeq" id="WP_097063572.1">
    <property type="nucleotide sequence ID" value="NZ_OBMI01000002.1"/>
</dbReference>
<dbReference type="AlphaFoldDB" id="A0A285QXJ7"/>
<reference evidence="5 6" key="1">
    <citation type="submission" date="2017-07" db="EMBL/GenBank/DDBJ databases">
        <authorList>
            <person name="Sun Z.S."/>
            <person name="Albrecht U."/>
            <person name="Echele G."/>
            <person name="Lee C.C."/>
        </authorList>
    </citation>
    <scope>NUCLEOTIDE SEQUENCE [LARGE SCALE GENOMIC DNA]</scope>
    <source>
        <strain evidence="5 6">CGMCC 1.12672</strain>
    </source>
</reference>
<feature type="domain" description="Glycosyltransferase 2-like" evidence="4">
    <location>
        <begin position="22"/>
        <end position="184"/>
    </location>
</feature>
<dbReference type="InterPro" id="IPR029044">
    <property type="entry name" value="Nucleotide-diphossugar_trans"/>
</dbReference>
<dbReference type="CDD" id="cd00761">
    <property type="entry name" value="Glyco_tranf_GTA_type"/>
    <property type="match status" value="1"/>
</dbReference>
<protein>
    <submittedName>
        <fullName evidence="5">Glycosyltransferase involved in cell wall bisynthesis</fullName>
    </submittedName>
</protein>
<evidence type="ECO:0000259" key="4">
    <source>
        <dbReference type="Pfam" id="PF00535"/>
    </source>
</evidence>
<sequence length="341" mass="36598">MQAADPASAPAIPVGLTPPVVSVIIPVYNSTRTLPDAIAAVMAQTYRDWELIVVDDASRDDVAGALARAGSDPRIRLIRHAANAGASAARNSGIAAARARFVAFLDADDGWHPTKLERQVAAVLTRSDPDLVFCVTRSIVNLTPDRFILCPHRPKRSGERMDEYIFVHAGFCQTSSFLVSRAIAGAVGFRELPLGEDHLFAIDACNAGAEYLMIDSPLSIYNDDARPGRLSNDHSLERGYAFMAGARDVLSPKSLLAYEARNLGVPLLRDRPLAGIGTIVRAVSVGALPLRYAATLLTRAMLPARLYAAVRARLLGHLPSRGWPSFSLAEEPGSKVANPAE</sequence>
<keyword evidence="6" id="KW-1185">Reference proteome</keyword>
<accession>A0A285QXJ7</accession>
<dbReference type="EMBL" id="OBMI01000002">
    <property type="protein sequence ID" value="SOB86561.1"/>
    <property type="molecule type" value="Genomic_DNA"/>
</dbReference>
<proteinExistence type="inferred from homology"/>
<dbReference type="Pfam" id="PF00535">
    <property type="entry name" value="Glycos_transf_2"/>
    <property type="match status" value="1"/>
</dbReference>
<name>A0A285QXJ7_9SPHN</name>
<dbReference type="Proteomes" id="UP000219494">
    <property type="component" value="Unassembled WGS sequence"/>
</dbReference>
<dbReference type="GO" id="GO:0016757">
    <property type="term" value="F:glycosyltransferase activity"/>
    <property type="evidence" value="ECO:0007669"/>
    <property type="project" value="UniProtKB-KW"/>
</dbReference>
<evidence type="ECO:0000256" key="3">
    <source>
        <dbReference type="ARBA" id="ARBA00022679"/>
    </source>
</evidence>
<dbReference type="InterPro" id="IPR001173">
    <property type="entry name" value="Glyco_trans_2-like"/>
</dbReference>
<dbReference type="SUPFAM" id="SSF53448">
    <property type="entry name" value="Nucleotide-diphospho-sugar transferases"/>
    <property type="match status" value="1"/>
</dbReference>
<dbReference type="PANTHER" id="PTHR43685">
    <property type="entry name" value="GLYCOSYLTRANSFERASE"/>
    <property type="match status" value="1"/>
</dbReference>
<organism evidence="5 6">
    <name type="scientific">Sphingomonas guangdongensis</name>
    <dbReference type="NCBI Taxonomy" id="1141890"/>
    <lineage>
        <taxon>Bacteria</taxon>
        <taxon>Pseudomonadati</taxon>
        <taxon>Pseudomonadota</taxon>
        <taxon>Alphaproteobacteria</taxon>
        <taxon>Sphingomonadales</taxon>
        <taxon>Sphingomonadaceae</taxon>
        <taxon>Sphingomonas</taxon>
    </lineage>
</organism>
<dbReference type="OrthoDB" id="6383742at2"/>
<evidence type="ECO:0000313" key="5">
    <source>
        <dbReference type="EMBL" id="SOB86561.1"/>
    </source>
</evidence>
<evidence type="ECO:0000256" key="1">
    <source>
        <dbReference type="ARBA" id="ARBA00006739"/>
    </source>
</evidence>
<dbReference type="Gene3D" id="3.90.550.10">
    <property type="entry name" value="Spore Coat Polysaccharide Biosynthesis Protein SpsA, Chain A"/>
    <property type="match status" value="1"/>
</dbReference>
<keyword evidence="3 5" id="KW-0808">Transferase</keyword>